<organism evidence="1 2">
    <name type="scientific">Ixodes persulcatus</name>
    <name type="common">Taiga tick</name>
    <dbReference type="NCBI Taxonomy" id="34615"/>
    <lineage>
        <taxon>Eukaryota</taxon>
        <taxon>Metazoa</taxon>
        <taxon>Ecdysozoa</taxon>
        <taxon>Arthropoda</taxon>
        <taxon>Chelicerata</taxon>
        <taxon>Arachnida</taxon>
        <taxon>Acari</taxon>
        <taxon>Parasitiformes</taxon>
        <taxon>Ixodida</taxon>
        <taxon>Ixodoidea</taxon>
        <taxon>Ixodidae</taxon>
        <taxon>Ixodinae</taxon>
        <taxon>Ixodes</taxon>
    </lineage>
</organism>
<dbReference type="EMBL" id="JABSTQ010009419">
    <property type="protein sequence ID" value="KAG0429337.1"/>
    <property type="molecule type" value="Genomic_DNA"/>
</dbReference>
<sequence length="274" mass="30568">MTKTPGNSDGPRFGHVQAPGCHVCHLVSKAGDQSPPQLPPKPQLPVYLSGQWLSMRCEVRPLGLFLTRTLWYHVSNSSWRGWYQYYRDPNCMQPWFLLRVEGIFNRAGPSLHLRGATNYDFQLLSAEVTPQDRGIVNNLNSASEDGRCGGPWFLNRPQDVTLAGGCYLLGLSVPSTKYEVVKMEVDMYGNALLFLGDVDTDGGVTLPERRATAYQTPLIQCRVFPELVTDNEVYSLPRAQLVSMADAGAPRCRPWKVPLVALVPLMLVRATRAY</sequence>
<protein>
    <submittedName>
        <fullName evidence="1">Uncharacterized protein</fullName>
    </submittedName>
</protein>
<reference evidence="1 2" key="1">
    <citation type="journal article" date="2020" name="Cell">
        <title>Large-Scale Comparative Analyses of Tick Genomes Elucidate Their Genetic Diversity and Vector Capacities.</title>
        <authorList>
            <consortium name="Tick Genome and Microbiome Consortium (TIGMIC)"/>
            <person name="Jia N."/>
            <person name="Wang J."/>
            <person name="Shi W."/>
            <person name="Du L."/>
            <person name="Sun Y."/>
            <person name="Zhan W."/>
            <person name="Jiang J.F."/>
            <person name="Wang Q."/>
            <person name="Zhang B."/>
            <person name="Ji P."/>
            <person name="Bell-Sakyi L."/>
            <person name="Cui X.M."/>
            <person name="Yuan T.T."/>
            <person name="Jiang B.G."/>
            <person name="Yang W.F."/>
            <person name="Lam T.T."/>
            <person name="Chang Q.C."/>
            <person name="Ding S.J."/>
            <person name="Wang X.J."/>
            <person name="Zhu J.G."/>
            <person name="Ruan X.D."/>
            <person name="Zhao L."/>
            <person name="Wei J.T."/>
            <person name="Ye R.Z."/>
            <person name="Que T.C."/>
            <person name="Du C.H."/>
            <person name="Zhou Y.H."/>
            <person name="Cheng J.X."/>
            <person name="Dai P.F."/>
            <person name="Guo W.B."/>
            <person name="Han X.H."/>
            <person name="Huang E.J."/>
            <person name="Li L.F."/>
            <person name="Wei W."/>
            <person name="Gao Y.C."/>
            <person name="Liu J.Z."/>
            <person name="Shao H.Z."/>
            <person name="Wang X."/>
            <person name="Wang C.C."/>
            <person name="Yang T.C."/>
            <person name="Huo Q.B."/>
            <person name="Li W."/>
            <person name="Chen H.Y."/>
            <person name="Chen S.E."/>
            <person name="Zhou L.G."/>
            <person name="Ni X.B."/>
            <person name="Tian J.H."/>
            <person name="Sheng Y."/>
            <person name="Liu T."/>
            <person name="Pan Y.S."/>
            <person name="Xia L.Y."/>
            <person name="Li J."/>
            <person name="Zhao F."/>
            <person name="Cao W.C."/>
        </authorList>
    </citation>
    <scope>NUCLEOTIDE SEQUENCE [LARGE SCALE GENOMIC DNA]</scope>
    <source>
        <strain evidence="1">Iper-2018</strain>
    </source>
</reference>
<comment type="caution">
    <text evidence="1">The sequence shown here is derived from an EMBL/GenBank/DDBJ whole genome shotgun (WGS) entry which is preliminary data.</text>
</comment>
<gene>
    <name evidence="1" type="ORF">HPB47_023742</name>
</gene>
<evidence type="ECO:0000313" key="2">
    <source>
        <dbReference type="Proteomes" id="UP000805193"/>
    </source>
</evidence>
<name>A0AC60Q670_IXOPE</name>
<keyword evidence="2" id="KW-1185">Reference proteome</keyword>
<evidence type="ECO:0000313" key="1">
    <source>
        <dbReference type="EMBL" id="KAG0429337.1"/>
    </source>
</evidence>
<accession>A0AC60Q670</accession>
<dbReference type="Proteomes" id="UP000805193">
    <property type="component" value="Unassembled WGS sequence"/>
</dbReference>
<proteinExistence type="predicted"/>